<comment type="caution">
    <text evidence="2">The sequence shown here is derived from an EMBL/GenBank/DDBJ whole genome shotgun (WGS) entry which is preliminary data.</text>
</comment>
<accession>A0ABQ5IAK8</accession>
<protein>
    <submittedName>
        <fullName evidence="2">Uncharacterized protein</fullName>
    </submittedName>
</protein>
<feature type="region of interest" description="Disordered" evidence="1">
    <location>
        <begin position="466"/>
        <end position="488"/>
    </location>
</feature>
<reference evidence="2" key="2">
    <citation type="submission" date="2022-01" db="EMBL/GenBank/DDBJ databases">
        <authorList>
            <person name="Yamashiro T."/>
            <person name="Shiraishi A."/>
            <person name="Satake H."/>
            <person name="Nakayama K."/>
        </authorList>
    </citation>
    <scope>NUCLEOTIDE SEQUENCE</scope>
</reference>
<feature type="region of interest" description="Disordered" evidence="1">
    <location>
        <begin position="1"/>
        <end position="29"/>
    </location>
</feature>
<evidence type="ECO:0000313" key="3">
    <source>
        <dbReference type="Proteomes" id="UP001151760"/>
    </source>
</evidence>
<organism evidence="2 3">
    <name type="scientific">Tanacetum coccineum</name>
    <dbReference type="NCBI Taxonomy" id="301880"/>
    <lineage>
        <taxon>Eukaryota</taxon>
        <taxon>Viridiplantae</taxon>
        <taxon>Streptophyta</taxon>
        <taxon>Embryophyta</taxon>
        <taxon>Tracheophyta</taxon>
        <taxon>Spermatophyta</taxon>
        <taxon>Magnoliopsida</taxon>
        <taxon>eudicotyledons</taxon>
        <taxon>Gunneridae</taxon>
        <taxon>Pentapetalae</taxon>
        <taxon>asterids</taxon>
        <taxon>campanulids</taxon>
        <taxon>Asterales</taxon>
        <taxon>Asteraceae</taxon>
        <taxon>Asteroideae</taxon>
        <taxon>Anthemideae</taxon>
        <taxon>Anthemidinae</taxon>
        <taxon>Tanacetum</taxon>
    </lineage>
</organism>
<sequence>MSDSEESGITYTAVSSPYEDLSDIGSPRADDHELLELPYMPEDPYFEAALQAPPSPDYEACRRSRHAPPIGSHSKLGRIIQVSNDADYRHSREPDYVPGPEQADDEIVAEDQPYAEDASPIALSPDYVPESDPEADPEEDDDEDPEEDPIDYPADGGDDGDDEMDIEEDEDDDMDIEADEEDEDDEMEVEIDEEAEEEHLAPAYPVVVALPATAPITIPEPLPVPAWSDSEVARLLAISSPPASPLSPWSSSPPQIPFPLSPPSPVLTAPPPSPIRSLGYRAATIRMRAEAAATFPREEEPEVPTHLDGIMVSAPGPQVRRDPERYVGYGITDSWDEIVETLQGAPGSTDTELGAHMREFESMVRRDIDEIYMRLDDEQGQRQLLAGEGEWMASDLAHLRGLYRYHHSFIAQDVQRSQSYSQRILGDKERCQICKKNMTTEALGDESVEELLDRTQCSRQIIQTMTGQQGPAGGPAPQELPEEAGSSS</sequence>
<feature type="region of interest" description="Disordered" evidence="1">
    <location>
        <begin position="49"/>
        <end position="195"/>
    </location>
</feature>
<feature type="compositionally biased region" description="Basic and acidic residues" evidence="1">
    <location>
        <begin position="86"/>
        <end position="95"/>
    </location>
</feature>
<feature type="region of interest" description="Disordered" evidence="1">
    <location>
        <begin position="293"/>
        <end position="319"/>
    </location>
</feature>
<name>A0ABQ5IAK8_9ASTR</name>
<gene>
    <name evidence="2" type="ORF">Tco_1092563</name>
</gene>
<evidence type="ECO:0000313" key="2">
    <source>
        <dbReference type="EMBL" id="GJT97045.1"/>
    </source>
</evidence>
<evidence type="ECO:0000256" key="1">
    <source>
        <dbReference type="SAM" id="MobiDB-lite"/>
    </source>
</evidence>
<dbReference type="EMBL" id="BQNB010020536">
    <property type="protein sequence ID" value="GJT97045.1"/>
    <property type="molecule type" value="Genomic_DNA"/>
</dbReference>
<proteinExistence type="predicted"/>
<keyword evidence="3" id="KW-1185">Reference proteome</keyword>
<reference evidence="2" key="1">
    <citation type="journal article" date="2022" name="Int. J. Mol. Sci.">
        <title>Draft Genome of Tanacetum Coccineum: Genomic Comparison of Closely Related Tanacetum-Family Plants.</title>
        <authorList>
            <person name="Yamashiro T."/>
            <person name="Shiraishi A."/>
            <person name="Nakayama K."/>
            <person name="Satake H."/>
        </authorList>
    </citation>
    <scope>NUCLEOTIDE SEQUENCE</scope>
</reference>
<feature type="compositionally biased region" description="Low complexity" evidence="1">
    <location>
        <begin position="475"/>
        <end position="488"/>
    </location>
</feature>
<feature type="compositionally biased region" description="Acidic residues" evidence="1">
    <location>
        <begin position="129"/>
        <end position="195"/>
    </location>
</feature>
<dbReference type="Proteomes" id="UP001151760">
    <property type="component" value="Unassembled WGS sequence"/>
</dbReference>